<dbReference type="AlphaFoldDB" id="A0AB39V847"/>
<dbReference type="EMBL" id="CP165646">
    <property type="protein sequence ID" value="XDU63966.1"/>
    <property type="molecule type" value="Genomic_DNA"/>
</dbReference>
<organism evidence="1">
    <name type="scientific">Leptotrichia mesophila</name>
    <dbReference type="NCBI Taxonomy" id="3239303"/>
    <lineage>
        <taxon>Bacteria</taxon>
        <taxon>Fusobacteriati</taxon>
        <taxon>Fusobacteriota</taxon>
        <taxon>Fusobacteriia</taxon>
        <taxon>Fusobacteriales</taxon>
        <taxon>Leptotrichiaceae</taxon>
        <taxon>Leptotrichia</taxon>
    </lineage>
</organism>
<accession>A0AB39V847</accession>
<dbReference type="KEGG" id="lmes:AB8B23_08465"/>
<gene>
    <name evidence="1" type="ORF">AB8B23_08465</name>
</gene>
<name>A0AB39V847_9FUSO</name>
<protein>
    <submittedName>
        <fullName evidence="1">Uncharacterized protein</fullName>
    </submittedName>
</protein>
<sequence>MKKYLDSNKLFTVREFGVDSKNYENVVINPDKTMDIPREYFMSNFGNEITGYTANSEIYDKLVKKYERIDGMPENIKEIVPGYSKGIFRLDVDSDTDSFSKEDFVNGTGNYIKNAQEMVKTLNEKYYFIRQD</sequence>
<dbReference type="RefSeq" id="WP_369712381.1">
    <property type="nucleotide sequence ID" value="NZ_CP165646.1"/>
</dbReference>
<proteinExistence type="predicted"/>
<reference evidence="1" key="1">
    <citation type="submission" date="2024-07" db="EMBL/GenBank/DDBJ databases">
        <authorList>
            <person name="Li X.-J."/>
            <person name="Wang X."/>
        </authorList>
    </citation>
    <scope>NUCLEOTIDE SEQUENCE</scope>
    <source>
        <strain evidence="1">HSP-342</strain>
    </source>
</reference>
<evidence type="ECO:0000313" key="1">
    <source>
        <dbReference type="EMBL" id="XDU63966.1"/>
    </source>
</evidence>